<dbReference type="GO" id="GO:0003917">
    <property type="term" value="F:DNA topoisomerase type I (single strand cut, ATP-independent) activity"/>
    <property type="evidence" value="ECO:0007669"/>
    <property type="project" value="UniProtKB-UniRule"/>
</dbReference>
<proteinExistence type="inferred from homology"/>
<dbReference type="Gene3D" id="2.170.11.10">
    <property type="entry name" value="DNA Topoisomerase I, domain 2"/>
    <property type="match status" value="2"/>
</dbReference>
<evidence type="ECO:0000256" key="8">
    <source>
        <dbReference type="SAM" id="Coils"/>
    </source>
</evidence>
<protein>
    <submittedName>
        <fullName evidence="11">DNA topoisomerase 1-like</fullName>
    </submittedName>
</protein>
<feature type="region of interest" description="Disordered" evidence="9">
    <location>
        <begin position="101"/>
        <end position="140"/>
    </location>
</feature>
<dbReference type="InterPro" id="IPR051062">
    <property type="entry name" value="Topoisomerase_IB"/>
</dbReference>
<feature type="domain" description="DNA topoisomerase I eukaryotic-type" evidence="10">
    <location>
        <begin position="1272"/>
        <end position="1638"/>
    </location>
</feature>
<dbReference type="InterPro" id="IPR013499">
    <property type="entry name" value="TopoI_euk"/>
</dbReference>
<dbReference type="InterPro" id="IPR025834">
    <property type="entry name" value="TopoI_C_dom"/>
</dbReference>
<keyword evidence="3 7" id="KW-0799">Topoisomerase</keyword>
<feature type="compositionally biased region" description="Low complexity" evidence="9">
    <location>
        <begin position="104"/>
        <end position="140"/>
    </location>
</feature>
<dbReference type="GO" id="GO:0005694">
    <property type="term" value="C:chromosome"/>
    <property type="evidence" value="ECO:0007669"/>
    <property type="project" value="InterPro"/>
</dbReference>
<evidence type="ECO:0000256" key="3">
    <source>
        <dbReference type="ARBA" id="ARBA00023029"/>
    </source>
</evidence>
<dbReference type="FunFam" id="3.90.15.10:FF:000003">
    <property type="entry name" value="DNA topoisomerase I"/>
    <property type="match status" value="1"/>
</dbReference>
<dbReference type="OrthoDB" id="47179at2759"/>
<feature type="coiled-coil region" evidence="8">
    <location>
        <begin position="750"/>
        <end position="777"/>
    </location>
</feature>
<evidence type="ECO:0000313" key="11">
    <source>
        <dbReference type="EMBL" id="PRW20584.1"/>
    </source>
</evidence>
<dbReference type="STRING" id="3076.A0A2P6TD67"/>
<dbReference type="InterPro" id="IPR014727">
    <property type="entry name" value="TopoI_cat_a/b-sub_euk"/>
</dbReference>
<dbReference type="SMART" id="SM00435">
    <property type="entry name" value="TOPEUc"/>
    <property type="match status" value="1"/>
</dbReference>
<dbReference type="InterPro" id="IPR014711">
    <property type="entry name" value="TopoI_cat_a-hlx-sub_euk"/>
</dbReference>
<evidence type="ECO:0000256" key="6">
    <source>
        <dbReference type="ARBA" id="ARBA00023242"/>
    </source>
</evidence>
<feature type="active site" description="O-(3'-phospho-DNA)-tyrosine intermediate" evidence="7">
    <location>
        <position position="1624"/>
    </location>
</feature>
<feature type="coiled-coil region" evidence="8">
    <location>
        <begin position="1547"/>
        <end position="1612"/>
    </location>
</feature>
<keyword evidence="6" id="KW-0539">Nucleus</keyword>
<dbReference type="InterPro" id="IPR036202">
    <property type="entry name" value="TopoI_DNA-bd_euk_N_sf"/>
</dbReference>
<organism evidence="11 12">
    <name type="scientific">Chlorella sorokiniana</name>
    <name type="common">Freshwater green alga</name>
    <dbReference type="NCBI Taxonomy" id="3076"/>
    <lineage>
        <taxon>Eukaryota</taxon>
        <taxon>Viridiplantae</taxon>
        <taxon>Chlorophyta</taxon>
        <taxon>core chlorophytes</taxon>
        <taxon>Trebouxiophyceae</taxon>
        <taxon>Chlorellales</taxon>
        <taxon>Chlorellaceae</taxon>
        <taxon>Chlorella clade</taxon>
        <taxon>Chlorella</taxon>
    </lineage>
</organism>
<dbReference type="Pfam" id="PF13870">
    <property type="entry name" value="CCDC113_CCDC96_CC"/>
    <property type="match status" value="1"/>
</dbReference>
<dbReference type="PROSITE" id="PS52038">
    <property type="entry name" value="TOPO_IB_2"/>
    <property type="match status" value="1"/>
</dbReference>
<comment type="catalytic activity">
    <reaction evidence="7">
        <text>ATP-independent breakage of single-stranded DNA, followed by passage and rejoining.</text>
        <dbReference type="EC" id="5.6.2.1"/>
    </reaction>
</comment>
<dbReference type="GO" id="GO:0007059">
    <property type="term" value="P:chromosome segregation"/>
    <property type="evidence" value="ECO:0007669"/>
    <property type="project" value="TreeGrafter"/>
</dbReference>
<feature type="compositionally biased region" description="Low complexity" evidence="9">
    <location>
        <begin position="506"/>
        <end position="517"/>
    </location>
</feature>
<evidence type="ECO:0000259" key="10">
    <source>
        <dbReference type="SMART" id="SM00435"/>
    </source>
</evidence>
<evidence type="ECO:0000256" key="1">
    <source>
        <dbReference type="ARBA" id="ARBA00004123"/>
    </source>
</evidence>
<dbReference type="GO" id="GO:0003677">
    <property type="term" value="F:DNA binding"/>
    <property type="evidence" value="ECO:0007669"/>
    <property type="project" value="UniProtKB-UniRule"/>
</dbReference>
<dbReference type="Gene3D" id="1.10.10.41">
    <property type="entry name" value="Yeast DNA topoisomerase - domain 1"/>
    <property type="match status" value="1"/>
</dbReference>
<dbReference type="Gene3D" id="1.10.132.10">
    <property type="match status" value="1"/>
</dbReference>
<dbReference type="Pfam" id="PF02919">
    <property type="entry name" value="Topoisom_I_N"/>
    <property type="match status" value="2"/>
</dbReference>
<evidence type="ECO:0000256" key="9">
    <source>
        <dbReference type="SAM" id="MobiDB-lite"/>
    </source>
</evidence>
<feature type="compositionally biased region" description="Low complexity" evidence="9">
    <location>
        <begin position="451"/>
        <end position="485"/>
    </location>
</feature>
<evidence type="ECO:0000256" key="7">
    <source>
        <dbReference type="PROSITE-ProRule" id="PRU01382"/>
    </source>
</evidence>
<dbReference type="GO" id="GO:0006265">
    <property type="term" value="P:DNA topological change"/>
    <property type="evidence" value="ECO:0007669"/>
    <property type="project" value="UniProtKB-UniRule"/>
</dbReference>
<feature type="compositionally biased region" description="Pro residues" evidence="9">
    <location>
        <begin position="570"/>
        <end position="583"/>
    </location>
</feature>
<dbReference type="InterPro" id="IPR011010">
    <property type="entry name" value="DNA_brk_join_enz"/>
</dbReference>
<keyword evidence="12" id="KW-1185">Reference proteome</keyword>
<reference evidence="11 12" key="1">
    <citation type="journal article" date="2018" name="Plant J.">
        <title>Genome sequences of Chlorella sorokiniana UTEX 1602 and Micractinium conductrix SAG 241.80: implications to maltose excretion by a green alga.</title>
        <authorList>
            <person name="Arriola M.B."/>
            <person name="Velmurugan N."/>
            <person name="Zhang Y."/>
            <person name="Plunkett M.H."/>
            <person name="Hondzo H."/>
            <person name="Barney B.M."/>
        </authorList>
    </citation>
    <scope>NUCLEOTIDE SEQUENCE [LARGE SCALE GENOMIC DNA]</scope>
    <source>
        <strain evidence="12">UTEX 1602</strain>
    </source>
</reference>
<dbReference type="EMBL" id="LHPG02000023">
    <property type="protein sequence ID" value="PRW20584.1"/>
    <property type="molecule type" value="Genomic_DNA"/>
</dbReference>
<dbReference type="InterPro" id="IPR008336">
    <property type="entry name" value="TopoI_DNA-bd_euk"/>
</dbReference>
<dbReference type="SUPFAM" id="SSF56349">
    <property type="entry name" value="DNA breaking-rejoining enzymes"/>
    <property type="match status" value="1"/>
</dbReference>
<dbReference type="PANTHER" id="PTHR10290">
    <property type="entry name" value="DNA TOPOISOMERASE I"/>
    <property type="match status" value="1"/>
</dbReference>
<feature type="compositionally biased region" description="Pro residues" evidence="9">
    <location>
        <begin position="518"/>
        <end position="534"/>
    </location>
</feature>
<dbReference type="FunFam" id="1.10.10.41:FF:000001">
    <property type="entry name" value="DNA topoisomerase I"/>
    <property type="match status" value="1"/>
</dbReference>
<evidence type="ECO:0000313" key="12">
    <source>
        <dbReference type="Proteomes" id="UP000239899"/>
    </source>
</evidence>
<dbReference type="Proteomes" id="UP000239899">
    <property type="component" value="Unassembled WGS sequence"/>
</dbReference>
<dbReference type="Pfam" id="PF14370">
    <property type="entry name" value="Topo_C_assoc"/>
    <property type="match status" value="1"/>
</dbReference>
<dbReference type="GO" id="GO:0005730">
    <property type="term" value="C:nucleolus"/>
    <property type="evidence" value="ECO:0007669"/>
    <property type="project" value="TreeGrafter"/>
</dbReference>
<evidence type="ECO:0000256" key="2">
    <source>
        <dbReference type="ARBA" id="ARBA00006645"/>
    </source>
</evidence>
<evidence type="ECO:0000256" key="5">
    <source>
        <dbReference type="ARBA" id="ARBA00023235"/>
    </source>
</evidence>
<dbReference type="InterPro" id="IPR013500">
    <property type="entry name" value="TopoI_cat_euk"/>
</dbReference>
<dbReference type="InterPro" id="IPR018521">
    <property type="entry name" value="TopoIB_AS"/>
</dbReference>
<dbReference type="SUPFAM" id="SSF56741">
    <property type="entry name" value="Eukaryotic DNA topoisomerase I, N-terminal DNA-binding fragment"/>
    <property type="match status" value="2"/>
</dbReference>
<dbReference type="CDD" id="cd00659">
    <property type="entry name" value="Topo_IB_C"/>
    <property type="match status" value="1"/>
</dbReference>
<keyword evidence="4 7" id="KW-0238">DNA-binding</keyword>
<evidence type="ECO:0000256" key="4">
    <source>
        <dbReference type="ARBA" id="ARBA00023125"/>
    </source>
</evidence>
<dbReference type="InterPro" id="IPR013030">
    <property type="entry name" value="DNA_topo_DNA_db_N_dom2"/>
</dbReference>
<keyword evidence="8" id="KW-0175">Coiled coil</keyword>
<gene>
    <name evidence="11" type="ORF">C2E21_8930</name>
</gene>
<comment type="caution">
    <text evidence="11">The sequence shown here is derived from an EMBL/GenBank/DDBJ whole genome shotgun (WGS) entry which is preliminary data.</text>
</comment>
<dbReference type="Pfam" id="PF01028">
    <property type="entry name" value="Topoisom_I"/>
    <property type="match status" value="1"/>
</dbReference>
<sequence length="1665" mass="185222">MGGNEAPCATSAAAAAHLPPPAVRVRLIPCEPAGARLVLAAVEEVAQLRLTVLEDGSVSAAISLRCCERAICGGAEEARVRLQLAEREDAMVAAVLTVAEEESAGTGSSPESPSSSGACSSAPAAASEAGPPAEAAASPSPLELRHAQLLQENARLQGLARQYLDGISKASRKSFQEAGVQLGEAAEQRYLLALQQLGRLLEQRREAAATAEAALAPEMARAAAAQARADAQRSAFLQLVADVGAACSAASAAGQPRAALPPATLQRFLDQHPAKAAEGRALRASCDRLAHQLSAAEARLKAGDQLSGEGLHLVDYEQLRIEAASLAAKREARAAEVEKLHAKLAAAVQITAHVREKLHCAAREHAELETRAAQREGAMAAAMTELAAARTSHRLRRERDSLADDWSIVSYRRCLQDMAAQPSAAAGAEEVDASMSDSEDEIPLAQRAVPQVAAPAAPPAAAAQNGGAPKPAAAAPPANGASKPAAHLHGRQIVSDSDSEDDMPLAARSQAKAAAPPAAAPKPAPAAAPKPRPAAPAAAAAGKPSAGKPPLIPKRPTPGLLDDAVALPAAPKPKPAPKPAPPPAKKEDDGSSSEEDVPLIKRKQRATPTPAAKPKKVKKERAESERPEKKRRRAASESEGVSERPKRSKASEGGAGTKQFWTTLEHGGVLFPPDYQPHGVQMLYDGVPVDLTPEQEEVATMFAVMKETDYMTKPTFLKNFWEGFSEVLGPRHVIKSLDKCDFTPIFEWHMAEREKKKAMTKEEKAELKRQKDEAEAGYKYATIDGRMEQVGNFRVEPPGLFRGRGEHPKMGKIKKRIYPRDITTSHLLWPCSTKPESFFPVQMGKIKKRIYPRDITTSHLLWPCSTKPESFFPVQMGKIKKRIYPRDITTSHLLWPCSTKPESFFPVQMGKIKKRIYPRDITTSHLLWPCSTKPESFFPVQMGKIKKRIYPRDITTSHLLWPCSTKPESFFPVQMGKIKKRIYPRDITTSHLLWPCSTKPESFFPVQMGKIKKRIYPRDITTSHLLWPCSTKPESFFPVQMGKIKKRIYPRDITTSHLLWPCSTKPESFFPVQMGKIKKRIYPRDITTSHLLWPCSTKPESFFPVQMGKIKKRIYPRDITTSHLLWPCSTKPESFFPVQMGKIKKRIYPRDITTSHLLWPCSTKPESFFPVQMGKIKKRIYPRDITTSHLLWPCSTKPESFFPVQMGKIKKRIYPRDITTSHLLWPCSTKPESFFPVQMGKIKKRIYPRDITTSHLLWPCSTKPESFFPVQMGKIKKRIYPRDITINIGKGAPVPKHPYPGQQWKEVRHDNTVTWLAFWRDPVNTKEYKYVFLAANSLWKSESDLQKYEKARKLKDHIGKIREDYTRNWESRIRAERQMATALYFIDKLALRAGHEKDEDEADTVGCCTLKVENVECIAPNHIKFDFLGKDSIRYENTVEVEKKVFENIALFKRETESGKAKKEGDQLFECFDAQDLNTRLKDLMDGLSVKVFRTYNASITLDTLLAEPSPEETVEGRKAEYDRANKEVAILCNHQRSVPKGHQGQMEKLQEKLAAIQEEIDELEKELKLAKAGKPGKDGKVKSADSVRGKLERKREQLAKTEIQAKNKEDLKTVALGTSKINYLDPRITVAWCKRNEVPMEKVFNKSLLTKFLWAMDVEPDFRF</sequence>
<dbReference type="FunFam" id="1.10.132.10:FF:000002">
    <property type="entry name" value="DNA topoisomerase I"/>
    <property type="match status" value="1"/>
</dbReference>
<dbReference type="Gene3D" id="3.90.15.10">
    <property type="entry name" value="Topoisomerase I, Chain A, domain 3"/>
    <property type="match status" value="1"/>
</dbReference>
<dbReference type="InterPro" id="IPR013034">
    <property type="entry name" value="DNA_topo_DNA_db_N_dom1"/>
</dbReference>
<accession>A0A2P6TD67</accession>
<dbReference type="GO" id="GO:0006260">
    <property type="term" value="P:DNA replication"/>
    <property type="evidence" value="ECO:0007669"/>
    <property type="project" value="TreeGrafter"/>
</dbReference>
<feature type="region of interest" description="Disordered" evidence="9">
    <location>
        <begin position="451"/>
        <end position="656"/>
    </location>
</feature>
<dbReference type="PANTHER" id="PTHR10290:SF3">
    <property type="entry name" value="DNA TOPOISOMERASE 1"/>
    <property type="match status" value="1"/>
</dbReference>
<dbReference type="InterPro" id="IPR025254">
    <property type="entry name" value="CCDC113/CCDC96_CC"/>
</dbReference>
<name>A0A2P6TD67_CHLSO</name>
<keyword evidence="5 7" id="KW-0413">Isomerase</keyword>
<dbReference type="PROSITE" id="PS00176">
    <property type="entry name" value="TOPO_IB_1"/>
    <property type="match status" value="1"/>
</dbReference>
<comment type="similarity">
    <text evidence="2 7">Belongs to the type IB topoisomerase family.</text>
</comment>
<comment type="subcellular location">
    <subcellularLocation>
        <location evidence="1">Nucleus</location>
    </subcellularLocation>
</comment>
<feature type="compositionally biased region" description="Low complexity" evidence="9">
    <location>
        <begin position="535"/>
        <end position="549"/>
    </location>
</feature>